<dbReference type="CDD" id="cd00067">
    <property type="entry name" value="GAL4"/>
    <property type="match status" value="1"/>
</dbReference>
<dbReference type="GO" id="GO:0008270">
    <property type="term" value="F:zinc ion binding"/>
    <property type="evidence" value="ECO:0007669"/>
    <property type="project" value="InterPro"/>
</dbReference>
<dbReference type="STRING" id="1036611.A0A1L9PY99"/>
<evidence type="ECO:0000256" key="8">
    <source>
        <dbReference type="SAM" id="MobiDB-lite"/>
    </source>
</evidence>
<dbReference type="AlphaFoldDB" id="A0A1L9PY99"/>
<feature type="compositionally biased region" description="Polar residues" evidence="8">
    <location>
        <begin position="153"/>
        <end position="173"/>
    </location>
</feature>
<dbReference type="InterPro" id="IPR051615">
    <property type="entry name" value="Transcr_Regulatory_Elem"/>
</dbReference>
<dbReference type="VEuPathDB" id="FungiDB:ASPVEDRAFT_140372"/>
<keyword evidence="7" id="KW-0539">Nucleus</keyword>
<accession>A0A1L9PY99</accession>
<dbReference type="PANTHER" id="PTHR31313:SF83">
    <property type="entry name" value="ZN(II)2CYS6 TRANSCRIPTION FACTOR (EUROFUNG)"/>
    <property type="match status" value="1"/>
</dbReference>
<dbReference type="Gene3D" id="4.10.240.10">
    <property type="entry name" value="Zn(2)-C6 fungal-type DNA-binding domain"/>
    <property type="match status" value="1"/>
</dbReference>
<feature type="region of interest" description="Disordered" evidence="8">
    <location>
        <begin position="152"/>
        <end position="173"/>
    </location>
</feature>
<evidence type="ECO:0000256" key="3">
    <source>
        <dbReference type="ARBA" id="ARBA00022833"/>
    </source>
</evidence>
<keyword evidence="6" id="KW-0804">Transcription</keyword>
<keyword evidence="11" id="KW-1185">Reference proteome</keyword>
<dbReference type="PROSITE" id="PS00463">
    <property type="entry name" value="ZN2_CY6_FUNGAL_1"/>
    <property type="match status" value="1"/>
</dbReference>
<name>A0A1L9PY99_ASPVE</name>
<evidence type="ECO:0000313" key="10">
    <source>
        <dbReference type="EMBL" id="OJJ06519.1"/>
    </source>
</evidence>
<dbReference type="SMART" id="SM00906">
    <property type="entry name" value="Fungal_trans"/>
    <property type="match status" value="1"/>
</dbReference>
<sequence>MDLPATRPATSARRKNTSKACDECRRRRAKCDGQRPVCSRCQVRSLSCQYRVEEDGRRPAPKSYVEMLRGRMDLLEGILRSHSIDVDASIAALRSTKDEATAPASGVPDDSGVEELSAAFEGAFSLDESINYDQDGEIRYYGATSGRLGFQSPRESANCTSASNSSHSRPCNNPAMTRMKYDSFLKTMGQDSTPEKLKEHLITLYFKWQQPWCQVVSERLFRESEKNSGRYSSPLLLTCILALGSRFTDRLDVRSDPDDPNTAGSAFIERAEVLLHYDLKWPSLTTIQALGIMIEIYTSTGQDAASWLHQGMANRLALDMGLNLDGETLIETQCITLEEIELRRQIFWALYCDDKLSAAYTGRVCTMLEIQHKLNLPSIPSPGSSDAINPYVPTLLLRALIRLSQITEKTILGLYAPNASHRKSPDILPFIESRILDLQTWYYDLPSELRIDRSSSANTQPQVYTLLMVYHTNYILLLRPLTSGLAPDAHGKIVTLAQKASSMSIKAAKQICLIGKKYQQVFGSFRQSPVTATHCSLSAAVVLIHAELVQSGPESGTSNYSDLQTLLNILGELSISWDIARRIRRSLIETLEKKYPGVYSHDLPHTVKSNNISSEGMQVPSSSIVSEPWNLVSPEMQDTGGPRDLDIGQLADANLLGEQLSYPAFLESIQATAPSIEGPMEAVNNIDGLDDFLQWPAFADLDMDLNNAGALPGDYHFFDSVSHLNGDGRIN</sequence>
<keyword evidence="2" id="KW-0479">Metal-binding</keyword>
<organism evidence="10 11">
    <name type="scientific">Aspergillus versicolor CBS 583.65</name>
    <dbReference type="NCBI Taxonomy" id="1036611"/>
    <lineage>
        <taxon>Eukaryota</taxon>
        <taxon>Fungi</taxon>
        <taxon>Dikarya</taxon>
        <taxon>Ascomycota</taxon>
        <taxon>Pezizomycotina</taxon>
        <taxon>Eurotiomycetes</taxon>
        <taxon>Eurotiomycetidae</taxon>
        <taxon>Eurotiales</taxon>
        <taxon>Aspergillaceae</taxon>
        <taxon>Aspergillus</taxon>
        <taxon>Aspergillus subgen. Nidulantes</taxon>
    </lineage>
</organism>
<dbReference type="InterPro" id="IPR001138">
    <property type="entry name" value="Zn2Cys6_DnaBD"/>
</dbReference>
<keyword evidence="5" id="KW-0238">DNA-binding</keyword>
<keyword evidence="3" id="KW-0862">Zinc</keyword>
<evidence type="ECO:0000256" key="5">
    <source>
        <dbReference type="ARBA" id="ARBA00023125"/>
    </source>
</evidence>
<dbReference type="GO" id="GO:0003677">
    <property type="term" value="F:DNA binding"/>
    <property type="evidence" value="ECO:0007669"/>
    <property type="project" value="UniProtKB-KW"/>
</dbReference>
<dbReference type="Proteomes" id="UP000184073">
    <property type="component" value="Unassembled WGS sequence"/>
</dbReference>
<evidence type="ECO:0000256" key="6">
    <source>
        <dbReference type="ARBA" id="ARBA00023163"/>
    </source>
</evidence>
<proteinExistence type="predicted"/>
<keyword evidence="4" id="KW-0805">Transcription regulation</keyword>
<dbReference type="PROSITE" id="PS50048">
    <property type="entry name" value="ZN2_CY6_FUNGAL_2"/>
    <property type="match status" value="1"/>
</dbReference>
<dbReference type="InterPro" id="IPR036864">
    <property type="entry name" value="Zn2-C6_fun-type_DNA-bd_sf"/>
</dbReference>
<dbReference type="GO" id="GO:0006351">
    <property type="term" value="P:DNA-templated transcription"/>
    <property type="evidence" value="ECO:0007669"/>
    <property type="project" value="InterPro"/>
</dbReference>
<gene>
    <name evidence="10" type="ORF">ASPVEDRAFT_140372</name>
</gene>
<evidence type="ECO:0000313" key="11">
    <source>
        <dbReference type="Proteomes" id="UP000184073"/>
    </source>
</evidence>
<dbReference type="Pfam" id="PF04082">
    <property type="entry name" value="Fungal_trans"/>
    <property type="match status" value="1"/>
</dbReference>
<dbReference type="GO" id="GO:0005634">
    <property type="term" value="C:nucleus"/>
    <property type="evidence" value="ECO:0007669"/>
    <property type="project" value="UniProtKB-SubCell"/>
</dbReference>
<dbReference type="CDD" id="cd12148">
    <property type="entry name" value="fungal_TF_MHR"/>
    <property type="match status" value="1"/>
</dbReference>
<dbReference type="PANTHER" id="PTHR31313">
    <property type="entry name" value="TY1 ENHANCER ACTIVATOR"/>
    <property type="match status" value="1"/>
</dbReference>
<evidence type="ECO:0000256" key="4">
    <source>
        <dbReference type="ARBA" id="ARBA00023015"/>
    </source>
</evidence>
<evidence type="ECO:0000256" key="7">
    <source>
        <dbReference type="ARBA" id="ARBA00023242"/>
    </source>
</evidence>
<evidence type="ECO:0000256" key="2">
    <source>
        <dbReference type="ARBA" id="ARBA00022723"/>
    </source>
</evidence>
<dbReference type="GO" id="GO:0000981">
    <property type="term" value="F:DNA-binding transcription factor activity, RNA polymerase II-specific"/>
    <property type="evidence" value="ECO:0007669"/>
    <property type="project" value="InterPro"/>
</dbReference>
<dbReference type="RefSeq" id="XP_040672281.1">
    <property type="nucleotide sequence ID" value="XM_040807651.1"/>
</dbReference>
<protein>
    <recommendedName>
        <fullName evidence="9">Zn(2)-C6 fungal-type domain-containing protein</fullName>
    </recommendedName>
</protein>
<dbReference type="GeneID" id="63723162"/>
<feature type="domain" description="Zn(2)-C6 fungal-type" evidence="9">
    <location>
        <begin position="20"/>
        <end position="50"/>
    </location>
</feature>
<dbReference type="SMART" id="SM00066">
    <property type="entry name" value="GAL4"/>
    <property type="match status" value="1"/>
</dbReference>
<dbReference type="SUPFAM" id="SSF57701">
    <property type="entry name" value="Zn2/Cys6 DNA-binding domain"/>
    <property type="match status" value="1"/>
</dbReference>
<evidence type="ECO:0000256" key="1">
    <source>
        <dbReference type="ARBA" id="ARBA00004123"/>
    </source>
</evidence>
<dbReference type="EMBL" id="KV878135">
    <property type="protein sequence ID" value="OJJ06519.1"/>
    <property type="molecule type" value="Genomic_DNA"/>
</dbReference>
<dbReference type="Pfam" id="PF00172">
    <property type="entry name" value="Zn_clus"/>
    <property type="match status" value="1"/>
</dbReference>
<dbReference type="OrthoDB" id="2154091at2759"/>
<reference evidence="11" key="1">
    <citation type="journal article" date="2017" name="Genome Biol.">
        <title>Comparative genomics reveals high biological diversity and specific adaptations in the industrially and medically important fungal genus Aspergillus.</title>
        <authorList>
            <person name="de Vries R.P."/>
            <person name="Riley R."/>
            <person name="Wiebenga A."/>
            <person name="Aguilar-Osorio G."/>
            <person name="Amillis S."/>
            <person name="Uchima C.A."/>
            <person name="Anderluh G."/>
            <person name="Asadollahi M."/>
            <person name="Askin M."/>
            <person name="Barry K."/>
            <person name="Battaglia E."/>
            <person name="Bayram O."/>
            <person name="Benocci T."/>
            <person name="Braus-Stromeyer S.A."/>
            <person name="Caldana C."/>
            <person name="Canovas D."/>
            <person name="Cerqueira G.C."/>
            <person name="Chen F."/>
            <person name="Chen W."/>
            <person name="Choi C."/>
            <person name="Clum A."/>
            <person name="Dos Santos R.A."/>
            <person name="Damasio A.R."/>
            <person name="Diallinas G."/>
            <person name="Emri T."/>
            <person name="Fekete E."/>
            <person name="Flipphi M."/>
            <person name="Freyberg S."/>
            <person name="Gallo A."/>
            <person name="Gournas C."/>
            <person name="Habgood R."/>
            <person name="Hainaut M."/>
            <person name="Harispe M.L."/>
            <person name="Henrissat B."/>
            <person name="Hilden K.S."/>
            <person name="Hope R."/>
            <person name="Hossain A."/>
            <person name="Karabika E."/>
            <person name="Karaffa L."/>
            <person name="Karanyi Z."/>
            <person name="Krasevec N."/>
            <person name="Kuo A."/>
            <person name="Kusch H."/>
            <person name="LaButti K."/>
            <person name="Lagendijk E.L."/>
            <person name="Lapidus A."/>
            <person name="Levasseur A."/>
            <person name="Lindquist E."/>
            <person name="Lipzen A."/>
            <person name="Logrieco A.F."/>
            <person name="MacCabe A."/>
            <person name="Maekelae M.R."/>
            <person name="Malavazi I."/>
            <person name="Melin P."/>
            <person name="Meyer V."/>
            <person name="Mielnichuk N."/>
            <person name="Miskei M."/>
            <person name="Molnar A.P."/>
            <person name="Mule G."/>
            <person name="Ngan C.Y."/>
            <person name="Orejas M."/>
            <person name="Orosz E."/>
            <person name="Ouedraogo J.P."/>
            <person name="Overkamp K.M."/>
            <person name="Park H.-S."/>
            <person name="Perrone G."/>
            <person name="Piumi F."/>
            <person name="Punt P.J."/>
            <person name="Ram A.F."/>
            <person name="Ramon A."/>
            <person name="Rauscher S."/>
            <person name="Record E."/>
            <person name="Riano-Pachon D.M."/>
            <person name="Robert V."/>
            <person name="Roehrig J."/>
            <person name="Ruller R."/>
            <person name="Salamov A."/>
            <person name="Salih N.S."/>
            <person name="Samson R.A."/>
            <person name="Sandor E."/>
            <person name="Sanguinetti M."/>
            <person name="Schuetze T."/>
            <person name="Sepcic K."/>
            <person name="Shelest E."/>
            <person name="Sherlock G."/>
            <person name="Sophianopoulou V."/>
            <person name="Squina F.M."/>
            <person name="Sun H."/>
            <person name="Susca A."/>
            <person name="Todd R.B."/>
            <person name="Tsang A."/>
            <person name="Unkles S.E."/>
            <person name="van de Wiele N."/>
            <person name="van Rossen-Uffink D."/>
            <person name="Oliveira J.V."/>
            <person name="Vesth T.C."/>
            <person name="Visser J."/>
            <person name="Yu J.-H."/>
            <person name="Zhou M."/>
            <person name="Andersen M.R."/>
            <person name="Archer D.B."/>
            <person name="Baker S.E."/>
            <person name="Benoit I."/>
            <person name="Brakhage A.A."/>
            <person name="Braus G.H."/>
            <person name="Fischer R."/>
            <person name="Frisvad J.C."/>
            <person name="Goldman G.H."/>
            <person name="Houbraken J."/>
            <person name="Oakley B."/>
            <person name="Pocsi I."/>
            <person name="Scazzocchio C."/>
            <person name="Seiboth B."/>
            <person name="vanKuyk P.A."/>
            <person name="Wortman J."/>
            <person name="Dyer P.S."/>
            <person name="Grigoriev I.V."/>
        </authorList>
    </citation>
    <scope>NUCLEOTIDE SEQUENCE [LARGE SCALE GENOMIC DNA]</scope>
    <source>
        <strain evidence="11">CBS 583.65</strain>
    </source>
</reference>
<comment type="subcellular location">
    <subcellularLocation>
        <location evidence="1">Nucleus</location>
    </subcellularLocation>
</comment>
<dbReference type="InterPro" id="IPR007219">
    <property type="entry name" value="XnlR_reg_dom"/>
</dbReference>
<evidence type="ECO:0000259" key="9">
    <source>
        <dbReference type="PROSITE" id="PS50048"/>
    </source>
</evidence>